<dbReference type="SUPFAM" id="SSF53335">
    <property type="entry name" value="S-adenosyl-L-methionine-dependent methyltransferases"/>
    <property type="match status" value="1"/>
</dbReference>
<dbReference type="PANTHER" id="PTHR43861:SF1">
    <property type="entry name" value="TRANS-ACONITATE 2-METHYLTRANSFERASE"/>
    <property type="match status" value="1"/>
</dbReference>
<dbReference type="AlphaFoldDB" id="A0A9P0TF52"/>
<feature type="domain" description="Methyltransferase" evidence="3">
    <location>
        <begin position="37"/>
        <end position="133"/>
    </location>
</feature>
<dbReference type="InterPro" id="IPR029063">
    <property type="entry name" value="SAM-dependent_MTases_sf"/>
</dbReference>
<dbReference type="CDD" id="cd02440">
    <property type="entry name" value="AdoMet_MTases"/>
    <property type="match status" value="1"/>
</dbReference>
<dbReference type="PANTHER" id="PTHR43861">
    <property type="entry name" value="TRANS-ACONITATE 2-METHYLTRANSFERASE-RELATED"/>
    <property type="match status" value="1"/>
</dbReference>
<evidence type="ECO:0000313" key="5">
    <source>
        <dbReference type="Proteomes" id="UP001152562"/>
    </source>
</evidence>
<evidence type="ECO:0000259" key="3">
    <source>
        <dbReference type="Pfam" id="PF13649"/>
    </source>
</evidence>
<proteinExistence type="predicted"/>
<protein>
    <recommendedName>
        <fullName evidence="3">Methyltransferase domain-containing protein</fullName>
    </recommendedName>
</protein>
<dbReference type="Proteomes" id="UP001152562">
    <property type="component" value="Unassembled WGS sequence"/>
</dbReference>
<dbReference type="GO" id="GO:0032259">
    <property type="term" value="P:methylation"/>
    <property type="evidence" value="ECO:0007669"/>
    <property type="project" value="UniProtKB-KW"/>
</dbReference>
<sequence length="269" mass="31930">MNNADLYNKSNIQQKTGALQYLREYYDVIQWKKNSLVLDIGCGDGSVTSNVIKKSIPYCKTVIGCDVNEDMIRFANEHYSSESVQFTVFDIAGDLPDALQERFHHAFSFFVIHWVQQQENAFRNIYNLLQKDGDCLATFVGQAVFYDALRELAKRKKWKIWLKDTEKFISPYHDSSNPEKQLREMLDKIGFSFIEIHYKRLSFEYESAELFQEAIKALTPFKIPEDIFDEYLDELFEEMQRIDFEVYKFKKSTSEWVHNFHMFVLYIKK</sequence>
<dbReference type="Pfam" id="PF13649">
    <property type="entry name" value="Methyltransf_25"/>
    <property type="match status" value="1"/>
</dbReference>
<keyword evidence="2" id="KW-0808">Transferase</keyword>
<keyword evidence="1" id="KW-0489">Methyltransferase</keyword>
<evidence type="ECO:0000256" key="1">
    <source>
        <dbReference type="ARBA" id="ARBA00022603"/>
    </source>
</evidence>
<dbReference type="Gene3D" id="3.40.50.150">
    <property type="entry name" value="Vaccinia Virus protein VP39"/>
    <property type="match status" value="1"/>
</dbReference>
<accession>A0A9P0TF52</accession>
<organism evidence="4 5">
    <name type="scientific">Pieris brassicae</name>
    <name type="common">White butterfly</name>
    <name type="synonym">Large white butterfly</name>
    <dbReference type="NCBI Taxonomy" id="7116"/>
    <lineage>
        <taxon>Eukaryota</taxon>
        <taxon>Metazoa</taxon>
        <taxon>Ecdysozoa</taxon>
        <taxon>Arthropoda</taxon>
        <taxon>Hexapoda</taxon>
        <taxon>Insecta</taxon>
        <taxon>Pterygota</taxon>
        <taxon>Neoptera</taxon>
        <taxon>Endopterygota</taxon>
        <taxon>Lepidoptera</taxon>
        <taxon>Glossata</taxon>
        <taxon>Ditrysia</taxon>
        <taxon>Papilionoidea</taxon>
        <taxon>Pieridae</taxon>
        <taxon>Pierinae</taxon>
        <taxon>Pieris</taxon>
    </lineage>
</organism>
<gene>
    <name evidence="4" type="ORF">PIBRA_LOCUS6060</name>
</gene>
<dbReference type="InterPro" id="IPR041698">
    <property type="entry name" value="Methyltransf_25"/>
</dbReference>
<evidence type="ECO:0000313" key="4">
    <source>
        <dbReference type="EMBL" id="CAH4029299.1"/>
    </source>
</evidence>
<comment type="caution">
    <text evidence="4">The sequence shown here is derived from an EMBL/GenBank/DDBJ whole genome shotgun (WGS) entry which is preliminary data.</text>
</comment>
<name>A0A9P0TF52_PIEBR</name>
<dbReference type="GO" id="GO:0008168">
    <property type="term" value="F:methyltransferase activity"/>
    <property type="evidence" value="ECO:0007669"/>
    <property type="project" value="UniProtKB-KW"/>
</dbReference>
<evidence type="ECO:0000256" key="2">
    <source>
        <dbReference type="ARBA" id="ARBA00022679"/>
    </source>
</evidence>
<reference evidence="4" key="1">
    <citation type="submission" date="2022-05" db="EMBL/GenBank/DDBJ databases">
        <authorList>
            <person name="Okamura Y."/>
        </authorList>
    </citation>
    <scope>NUCLEOTIDE SEQUENCE</scope>
</reference>
<dbReference type="EMBL" id="CALOZG010000008">
    <property type="protein sequence ID" value="CAH4029299.1"/>
    <property type="molecule type" value="Genomic_DNA"/>
</dbReference>
<keyword evidence="5" id="KW-1185">Reference proteome</keyword>